<dbReference type="VEuPathDB" id="TriTrypDB:ADEAN_000153800"/>
<dbReference type="AlphaFoldDB" id="A0A7G2C4L8"/>
<keyword evidence="2" id="KW-1185">Reference proteome</keyword>
<dbReference type="OrthoDB" id="274787at2759"/>
<evidence type="ECO:0000313" key="1">
    <source>
        <dbReference type="EMBL" id="CAD2214094.1"/>
    </source>
</evidence>
<dbReference type="EMBL" id="LR877147">
    <property type="protein sequence ID" value="CAD2214094.1"/>
    <property type="molecule type" value="Genomic_DNA"/>
</dbReference>
<dbReference type="PANTHER" id="PTHR36706">
    <property type="entry name" value="UNNAMED PRODUCT"/>
    <property type="match status" value="1"/>
</dbReference>
<evidence type="ECO:0000313" key="2">
    <source>
        <dbReference type="Proteomes" id="UP000515908"/>
    </source>
</evidence>
<protein>
    <submittedName>
        <fullName evidence="1">Uncharacterized protein</fullName>
    </submittedName>
</protein>
<gene>
    <name evidence="1" type="ORF">ADEAN_000153800</name>
</gene>
<reference evidence="1 2" key="1">
    <citation type="submission" date="2020-08" db="EMBL/GenBank/DDBJ databases">
        <authorList>
            <person name="Newling K."/>
            <person name="Davey J."/>
            <person name="Forrester S."/>
        </authorList>
    </citation>
    <scope>NUCLEOTIDE SEQUENCE [LARGE SCALE GENOMIC DNA]</scope>
    <source>
        <strain evidence="2">Crithidia deanei Carvalho (ATCC PRA-265)</strain>
    </source>
</reference>
<organism evidence="1 2">
    <name type="scientific">Angomonas deanei</name>
    <dbReference type="NCBI Taxonomy" id="59799"/>
    <lineage>
        <taxon>Eukaryota</taxon>
        <taxon>Discoba</taxon>
        <taxon>Euglenozoa</taxon>
        <taxon>Kinetoplastea</taxon>
        <taxon>Metakinetoplastina</taxon>
        <taxon>Trypanosomatida</taxon>
        <taxon>Trypanosomatidae</taxon>
        <taxon>Strigomonadinae</taxon>
        <taxon>Angomonas</taxon>
    </lineage>
</organism>
<name>A0A7G2C4L8_9TRYP</name>
<proteinExistence type="predicted"/>
<dbReference type="Proteomes" id="UP000515908">
    <property type="component" value="Chromosome 03"/>
</dbReference>
<accession>A0A7G2C4L8</accession>
<sequence>MNTPHYSRIKENPETINAITGRSIYYGMRPWRCDDRFQDWLKSFTLLDSPGVQYAQLRTLYECAWSDPGKEPLDNYVRLGRSEVMYYVERYKSKMMRVGMWETYPYDQNAVRRIAEEDGVKMRVWRHQKELELESKSSKVDDAIHENIFSKKEK</sequence>